<evidence type="ECO:0000256" key="6">
    <source>
        <dbReference type="ARBA" id="ARBA00023273"/>
    </source>
</evidence>
<gene>
    <name evidence="9" type="ORF">PYX00_005080</name>
</gene>
<name>A0AAW2HQ17_9NEOP</name>
<keyword evidence="6" id="KW-0966">Cell projection</keyword>
<dbReference type="InterPro" id="IPR038844">
    <property type="entry name" value="CFAP157"/>
</dbReference>
<feature type="compositionally biased region" description="Basic and acidic residues" evidence="8">
    <location>
        <begin position="18"/>
        <end position="27"/>
    </location>
</feature>
<evidence type="ECO:0000256" key="2">
    <source>
        <dbReference type="ARBA" id="ARBA00010841"/>
    </source>
</evidence>
<evidence type="ECO:0000256" key="7">
    <source>
        <dbReference type="SAM" id="Coils"/>
    </source>
</evidence>
<evidence type="ECO:0000313" key="9">
    <source>
        <dbReference type="EMBL" id="KAL0271932.1"/>
    </source>
</evidence>
<organism evidence="9">
    <name type="scientific">Menopon gallinae</name>
    <name type="common">poultry shaft louse</name>
    <dbReference type="NCBI Taxonomy" id="328185"/>
    <lineage>
        <taxon>Eukaryota</taxon>
        <taxon>Metazoa</taxon>
        <taxon>Ecdysozoa</taxon>
        <taxon>Arthropoda</taxon>
        <taxon>Hexapoda</taxon>
        <taxon>Insecta</taxon>
        <taxon>Pterygota</taxon>
        <taxon>Neoptera</taxon>
        <taxon>Paraneoptera</taxon>
        <taxon>Psocodea</taxon>
        <taxon>Troctomorpha</taxon>
        <taxon>Phthiraptera</taxon>
        <taxon>Amblycera</taxon>
        <taxon>Menoponidae</taxon>
        <taxon>Menopon</taxon>
    </lineage>
</organism>
<feature type="region of interest" description="Disordered" evidence="8">
    <location>
        <begin position="1"/>
        <end position="27"/>
    </location>
</feature>
<keyword evidence="5" id="KW-0969">Cilium</keyword>
<evidence type="ECO:0000256" key="8">
    <source>
        <dbReference type="SAM" id="MobiDB-lite"/>
    </source>
</evidence>
<proteinExistence type="inferred from homology"/>
<comment type="caution">
    <text evidence="9">The sequence shown here is derived from an EMBL/GenBank/DDBJ whole genome shotgun (WGS) entry which is preliminary data.</text>
</comment>
<comment type="subcellular location">
    <subcellularLocation>
        <location evidence="1">Cell projection</location>
        <location evidence="1">Cilium</location>
    </subcellularLocation>
</comment>
<dbReference type="GO" id="GO:0008017">
    <property type="term" value="F:microtubule binding"/>
    <property type="evidence" value="ECO:0007669"/>
    <property type="project" value="TreeGrafter"/>
</dbReference>
<protein>
    <recommendedName>
        <fullName evidence="3">Cilia- and flagella-associated protein 157</fullName>
    </recommendedName>
</protein>
<dbReference type="AlphaFoldDB" id="A0AAW2HQ17"/>
<evidence type="ECO:0000256" key="5">
    <source>
        <dbReference type="ARBA" id="ARBA00023069"/>
    </source>
</evidence>
<evidence type="ECO:0000256" key="1">
    <source>
        <dbReference type="ARBA" id="ARBA00004138"/>
    </source>
</evidence>
<accession>A0AAW2HQ17</accession>
<dbReference type="PANTHER" id="PTHR31954:SF1">
    <property type="entry name" value="CILIA- AND FLAGELLA-ASSOCIATED PROTEIN 157"/>
    <property type="match status" value="1"/>
</dbReference>
<dbReference type="EMBL" id="JARGDH010000003">
    <property type="protein sequence ID" value="KAL0271932.1"/>
    <property type="molecule type" value="Genomic_DNA"/>
</dbReference>
<evidence type="ECO:0000256" key="4">
    <source>
        <dbReference type="ARBA" id="ARBA00023054"/>
    </source>
</evidence>
<reference evidence="9" key="1">
    <citation type="journal article" date="2024" name="Gigascience">
        <title>Chromosome-level genome of the poultry shaft louse Menopon gallinae provides insight into the host-switching and adaptive evolution of parasitic lice.</title>
        <authorList>
            <person name="Xu Y."/>
            <person name="Ma L."/>
            <person name="Liu S."/>
            <person name="Liang Y."/>
            <person name="Liu Q."/>
            <person name="He Z."/>
            <person name="Tian L."/>
            <person name="Duan Y."/>
            <person name="Cai W."/>
            <person name="Li H."/>
            <person name="Song F."/>
        </authorList>
    </citation>
    <scope>NUCLEOTIDE SEQUENCE</scope>
    <source>
        <strain evidence="9">Cailab_2023a</strain>
    </source>
</reference>
<evidence type="ECO:0000256" key="3">
    <source>
        <dbReference type="ARBA" id="ARBA00014087"/>
    </source>
</evidence>
<keyword evidence="4 7" id="KW-0175">Coiled coil</keyword>
<feature type="coiled-coil region" evidence="7">
    <location>
        <begin position="293"/>
        <end position="334"/>
    </location>
</feature>
<feature type="compositionally biased region" description="Basic residues" evidence="8">
    <location>
        <begin position="1"/>
        <end position="17"/>
    </location>
</feature>
<comment type="similarity">
    <text evidence="2">Belongs to the CFAP157 family.</text>
</comment>
<sequence length="473" mass="55382">MGPKKKGGGKGNKKSKEKKNEFPKPKKSQYLERIAELNAILAQVRKETFETEGVYFATDKKYEQVQEDIADVISYLEHEIKDCEDEIEMYNLGIEEHSNEIRNQNNYYNKILAKMDEELEIKKIKINEKMESATAKLSSFEEIRRHREEYLNRKAILEGLLKEMEQRHKEEIYEAEKRAIINQDRQQKEMEKRLSALCADFREATDVRIGETTNSIIKENIKLGNMLTCQQELFAKMRATYEKTKNIQRYKIFDLQLKQDEYKLAHEKYAASAGKIEAIIFSVDELTRKIEYLKKLIKINRRLKRKIAELECYYKDINEELLALTRSLDEVEDQTANAKGNLHYFQSVILKLQQFLYQTAKMVKAAIDCENIPLKEAEEMLVEPDAETIKSEKEDEEKEIMYKQRETLTEQIVTQMQSEIANEEDVHLSVPSLESYESNISYRSSLDIVLSSKRSEIADLVESSEAKNLVQDL</sequence>
<dbReference type="PANTHER" id="PTHR31954">
    <property type="entry name" value="CILIA- AND FLAGELLA-ASSOCIATED PROTEIN 157"/>
    <property type="match status" value="1"/>
</dbReference>
<dbReference type="GO" id="GO:0036064">
    <property type="term" value="C:ciliary basal body"/>
    <property type="evidence" value="ECO:0007669"/>
    <property type="project" value="TreeGrafter"/>
</dbReference>